<keyword evidence="4" id="KW-0256">Endoplasmic reticulum</keyword>
<evidence type="ECO:0000256" key="2">
    <source>
        <dbReference type="ARBA" id="ARBA00005927"/>
    </source>
</evidence>
<dbReference type="GO" id="GO:0005789">
    <property type="term" value="C:endoplasmic reticulum membrane"/>
    <property type="evidence" value="ECO:0007669"/>
    <property type="project" value="UniProtKB-SubCell"/>
</dbReference>
<accession>A0ABD1KTG7</accession>
<comment type="similarity">
    <text evidence="2">Belongs to the SEC16 family.</text>
</comment>
<keyword evidence="3" id="KW-0813">Transport</keyword>
<sequence length="431" mass="47047">MAATKSAMDLPLRVNERGGKRVTFCECPAYFNCALETSPKATSVGQGDVPVRRQESRRLDEEDLPNGCDPVLAEVYHLAMLERERYLDTATKAESKVVGLGWGLLALLCKKNGMVSGEDVADLLLQKSSVVHEAEACSATTSLVRLLVAGKTKEAIELAVDQGSWDHAFGLNSLDRCSSPDWVTSSFIGNLKDNDAMKTYYQVRLGEVPAAASSACGDDSWGKWLLHLAIILSNSSSFSIQKQTIEKMAETFSSGGRVLAARFCQMVLQFDSVRNSTKSVRVLVGEWMGLLAEMDKHLRSKVTEDAGLPASEQPVGPVKMKTPLSRDEFKQLISPLLPPMILEGAEDTKDSSAPVPEDACEPQSDPDSHCVPTVKQPKKVCTHEKMGKLELDLVLFMSTCVCPLTKSVTLVTEVMDCPCLSFFAEKETSWS</sequence>
<dbReference type="InterPro" id="IPR024298">
    <property type="entry name" value="Sec16_Sec23-bd"/>
</dbReference>
<dbReference type="PANTHER" id="PTHR13402">
    <property type="entry name" value="RGPR-RELATED"/>
    <property type="match status" value="1"/>
</dbReference>
<dbReference type="Pfam" id="PF12931">
    <property type="entry name" value="TPR_Sec16"/>
    <property type="match status" value="1"/>
</dbReference>
<evidence type="ECO:0000256" key="1">
    <source>
        <dbReference type="ARBA" id="ARBA00004406"/>
    </source>
</evidence>
<feature type="region of interest" description="Disordered" evidence="6">
    <location>
        <begin position="346"/>
        <end position="373"/>
    </location>
</feature>
<dbReference type="GO" id="GO:0016192">
    <property type="term" value="P:vesicle-mediated transport"/>
    <property type="evidence" value="ECO:0007669"/>
    <property type="project" value="UniProtKB-KW"/>
</dbReference>
<evidence type="ECO:0000256" key="4">
    <source>
        <dbReference type="ARBA" id="ARBA00022824"/>
    </source>
</evidence>
<comment type="subcellular location">
    <subcellularLocation>
        <location evidence="1">Endoplasmic reticulum membrane</location>
        <topology evidence="1">Peripheral membrane protein</topology>
    </subcellularLocation>
</comment>
<feature type="compositionally biased region" description="Basic and acidic residues" evidence="6">
    <location>
        <begin position="50"/>
        <end position="60"/>
    </location>
</feature>
<evidence type="ECO:0000256" key="5">
    <source>
        <dbReference type="ARBA" id="ARBA00022892"/>
    </source>
</evidence>
<evidence type="ECO:0000259" key="7">
    <source>
        <dbReference type="Pfam" id="PF12931"/>
    </source>
</evidence>
<dbReference type="Proteomes" id="UP001591681">
    <property type="component" value="Unassembled WGS sequence"/>
</dbReference>
<evidence type="ECO:0000313" key="9">
    <source>
        <dbReference type="Proteomes" id="UP001591681"/>
    </source>
</evidence>
<feature type="domain" description="Sec16 Sec23-binding" evidence="7">
    <location>
        <begin position="145"/>
        <end position="268"/>
    </location>
</feature>
<dbReference type="PANTHER" id="PTHR13402:SF11">
    <property type="entry name" value="PROTEIN TRANSPORT PROTEIN SEC16B"/>
    <property type="match status" value="1"/>
</dbReference>
<evidence type="ECO:0000256" key="6">
    <source>
        <dbReference type="SAM" id="MobiDB-lite"/>
    </source>
</evidence>
<keyword evidence="9" id="KW-1185">Reference proteome</keyword>
<dbReference type="EMBL" id="JBHFQA010000002">
    <property type="protein sequence ID" value="KAL2102457.1"/>
    <property type="molecule type" value="Genomic_DNA"/>
</dbReference>
<gene>
    <name evidence="8" type="ORF">ACEWY4_001625</name>
</gene>
<name>A0ABD1KTG7_9TELE</name>
<organism evidence="8 9">
    <name type="scientific">Coilia grayii</name>
    <name type="common">Gray's grenadier anchovy</name>
    <dbReference type="NCBI Taxonomy" id="363190"/>
    <lineage>
        <taxon>Eukaryota</taxon>
        <taxon>Metazoa</taxon>
        <taxon>Chordata</taxon>
        <taxon>Craniata</taxon>
        <taxon>Vertebrata</taxon>
        <taxon>Euteleostomi</taxon>
        <taxon>Actinopterygii</taxon>
        <taxon>Neopterygii</taxon>
        <taxon>Teleostei</taxon>
        <taxon>Clupei</taxon>
        <taxon>Clupeiformes</taxon>
        <taxon>Clupeoidei</taxon>
        <taxon>Engraulidae</taxon>
        <taxon>Coilinae</taxon>
        <taxon>Coilia</taxon>
    </lineage>
</organism>
<protein>
    <recommendedName>
        <fullName evidence="7">Sec16 Sec23-binding domain-containing protein</fullName>
    </recommendedName>
</protein>
<dbReference type="AlphaFoldDB" id="A0ABD1KTG7"/>
<reference evidence="8 9" key="1">
    <citation type="submission" date="2024-09" db="EMBL/GenBank/DDBJ databases">
        <title>A chromosome-level genome assembly of Gray's grenadier anchovy, Coilia grayii.</title>
        <authorList>
            <person name="Fu Z."/>
        </authorList>
    </citation>
    <scope>NUCLEOTIDE SEQUENCE [LARGE SCALE GENOMIC DNA]</scope>
    <source>
        <strain evidence="8">G4</strain>
        <tissue evidence="8">Muscle</tissue>
    </source>
</reference>
<evidence type="ECO:0000256" key="3">
    <source>
        <dbReference type="ARBA" id="ARBA00022448"/>
    </source>
</evidence>
<evidence type="ECO:0000313" key="8">
    <source>
        <dbReference type="EMBL" id="KAL2102457.1"/>
    </source>
</evidence>
<feature type="region of interest" description="Disordered" evidence="6">
    <location>
        <begin position="40"/>
        <end position="63"/>
    </location>
</feature>
<comment type="caution">
    <text evidence="8">The sequence shown here is derived from an EMBL/GenBank/DDBJ whole genome shotgun (WGS) entry which is preliminary data.</text>
</comment>
<proteinExistence type="inferred from homology"/>
<keyword evidence="5" id="KW-0931">ER-Golgi transport</keyword>